<dbReference type="SUPFAM" id="SSF52540">
    <property type="entry name" value="P-loop containing nucleoside triphosphate hydrolases"/>
    <property type="match status" value="2"/>
</dbReference>
<protein>
    <recommendedName>
        <fullName evidence="1">AAA+ ATPase domain-containing protein</fullName>
    </recommendedName>
</protein>
<dbReference type="EMBL" id="BMKK01000009">
    <property type="protein sequence ID" value="GGD72349.1"/>
    <property type="molecule type" value="Genomic_DNA"/>
</dbReference>
<keyword evidence="3" id="KW-1185">Reference proteome</keyword>
<dbReference type="PANTHER" id="PTHR37291:SF1">
    <property type="entry name" value="TYPE IV METHYL-DIRECTED RESTRICTION ENZYME ECOKMCRB SUBUNIT"/>
    <property type="match status" value="1"/>
</dbReference>
<dbReference type="AlphaFoldDB" id="A0A917DUS0"/>
<dbReference type="GO" id="GO:0016887">
    <property type="term" value="F:ATP hydrolysis activity"/>
    <property type="evidence" value="ECO:0007669"/>
    <property type="project" value="InterPro"/>
</dbReference>
<feature type="domain" description="AAA+ ATPase" evidence="1">
    <location>
        <begin position="198"/>
        <end position="384"/>
    </location>
</feature>
<sequence length="507" mass="59348">MSNLTEQKDILFKKIQEINDREACLKFFVLLQELIEIANVDIDDPRIAFSVRKDKGITANINFYAALKLYRQSGVWLELMFFKRDQPLFNKYKEVKVLTLSDSSDFITVKIPSENKRILDDTKIMSAWQHCLEELKATAASSKKKESHNHFMYQIAENESLRNEFFWEIANPDSEKGYIEELEILQEEESIYRKKLNIPLNLIYVGPPGTGKTYEVQQLTQQADFQFITFHQSYSYEEFMEGIRPISKNGQVFYEVVKGIFYKSCLSALQKAGYQSFAECEADSKENRETNFRNAGSQLLVIDEINRANISKVFGELITLIEDNKRLGAKDELWLTLPYSQEKFGVPANLHIVGTMNTTDRSIALLDLALRRRFEFKEMNPQLHLLQDIEEINVEKLISKINQRIEFLIDKEHCIGHAYFIDCQQLSDFYQIFSGKIIPLLQEYFNNDWEKIRLVIGNELILRESLKTKQIFGQILDEFEDETYKYTINPDLISGEIDKEVFLRIYQ</sequence>
<dbReference type="Proteomes" id="UP000609064">
    <property type="component" value="Unassembled WGS sequence"/>
</dbReference>
<comment type="caution">
    <text evidence="2">The sequence shown here is derived from an EMBL/GenBank/DDBJ whole genome shotgun (WGS) entry which is preliminary data.</text>
</comment>
<dbReference type="InterPro" id="IPR052934">
    <property type="entry name" value="Methyl-DNA_Rec/Restrict_Enz"/>
</dbReference>
<dbReference type="SMART" id="SM00382">
    <property type="entry name" value="AAA"/>
    <property type="match status" value="1"/>
</dbReference>
<accession>A0A917DUS0</accession>
<gene>
    <name evidence="2" type="ORF">GCM10011514_40580</name>
</gene>
<dbReference type="RefSeq" id="WP_188768863.1">
    <property type="nucleotide sequence ID" value="NZ_BMKK01000009.1"/>
</dbReference>
<evidence type="ECO:0000259" key="1">
    <source>
        <dbReference type="SMART" id="SM00382"/>
    </source>
</evidence>
<evidence type="ECO:0000313" key="2">
    <source>
        <dbReference type="EMBL" id="GGD72349.1"/>
    </source>
</evidence>
<dbReference type="InterPro" id="IPR003593">
    <property type="entry name" value="AAA+_ATPase"/>
</dbReference>
<dbReference type="PANTHER" id="PTHR37291">
    <property type="entry name" value="5-METHYLCYTOSINE-SPECIFIC RESTRICTION ENZYME B"/>
    <property type="match status" value="1"/>
</dbReference>
<dbReference type="GO" id="GO:0005524">
    <property type="term" value="F:ATP binding"/>
    <property type="evidence" value="ECO:0007669"/>
    <property type="project" value="InterPro"/>
</dbReference>
<reference evidence="2" key="2">
    <citation type="submission" date="2020-09" db="EMBL/GenBank/DDBJ databases">
        <authorList>
            <person name="Sun Q."/>
            <person name="Zhou Y."/>
        </authorList>
    </citation>
    <scope>NUCLEOTIDE SEQUENCE</scope>
    <source>
        <strain evidence="2">CGMCC 1.15958</strain>
    </source>
</reference>
<reference evidence="2" key="1">
    <citation type="journal article" date="2014" name="Int. J. Syst. Evol. Microbiol.">
        <title>Complete genome sequence of Corynebacterium casei LMG S-19264T (=DSM 44701T), isolated from a smear-ripened cheese.</title>
        <authorList>
            <consortium name="US DOE Joint Genome Institute (JGI-PGF)"/>
            <person name="Walter F."/>
            <person name="Albersmeier A."/>
            <person name="Kalinowski J."/>
            <person name="Ruckert C."/>
        </authorList>
    </citation>
    <scope>NUCLEOTIDE SEQUENCE</scope>
    <source>
        <strain evidence="2">CGMCC 1.15958</strain>
    </source>
</reference>
<dbReference type="InterPro" id="IPR027417">
    <property type="entry name" value="P-loop_NTPase"/>
</dbReference>
<dbReference type="Pfam" id="PF07728">
    <property type="entry name" value="AAA_5"/>
    <property type="match status" value="1"/>
</dbReference>
<dbReference type="Gene3D" id="3.40.50.300">
    <property type="entry name" value="P-loop containing nucleotide triphosphate hydrolases"/>
    <property type="match status" value="1"/>
</dbReference>
<evidence type="ECO:0000313" key="3">
    <source>
        <dbReference type="Proteomes" id="UP000609064"/>
    </source>
</evidence>
<name>A0A917DUS0_9BACT</name>
<dbReference type="InterPro" id="IPR011704">
    <property type="entry name" value="ATPase_dyneun-rel_AAA"/>
</dbReference>
<organism evidence="2 3">
    <name type="scientific">Emticicia aquatilis</name>
    <dbReference type="NCBI Taxonomy" id="1537369"/>
    <lineage>
        <taxon>Bacteria</taxon>
        <taxon>Pseudomonadati</taxon>
        <taxon>Bacteroidota</taxon>
        <taxon>Cytophagia</taxon>
        <taxon>Cytophagales</taxon>
        <taxon>Leadbetterellaceae</taxon>
        <taxon>Emticicia</taxon>
    </lineage>
</organism>
<proteinExistence type="predicted"/>